<evidence type="ECO:0000256" key="9">
    <source>
        <dbReference type="ARBA" id="ARBA00023033"/>
    </source>
</evidence>
<dbReference type="PANTHER" id="PTHR24282:SF273">
    <property type="entry name" value="CYTOCHROME P450 CYP72A219-LIKE"/>
    <property type="match status" value="1"/>
</dbReference>
<keyword evidence="5 11" id="KW-0479">Metal-binding</keyword>
<dbReference type="GO" id="GO:0016705">
    <property type="term" value="F:oxidoreductase activity, acting on paired donors, with incorporation or reduction of molecular oxygen"/>
    <property type="evidence" value="ECO:0007669"/>
    <property type="project" value="InterPro"/>
</dbReference>
<dbReference type="PRINTS" id="PR00463">
    <property type="entry name" value="EP450I"/>
</dbReference>
<keyword evidence="4 13" id="KW-0812">Transmembrane</keyword>
<dbReference type="Proteomes" id="UP001237642">
    <property type="component" value="Unassembled WGS sequence"/>
</dbReference>
<dbReference type="Gene3D" id="1.10.630.10">
    <property type="entry name" value="Cytochrome P450"/>
    <property type="match status" value="1"/>
</dbReference>
<comment type="caution">
    <text evidence="14">The sequence shown here is derived from an EMBL/GenBank/DDBJ whole genome shotgun (WGS) entry which is preliminary data.</text>
</comment>
<dbReference type="PROSITE" id="PS00086">
    <property type="entry name" value="CYTOCHROME_P450"/>
    <property type="match status" value="1"/>
</dbReference>
<dbReference type="PRINTS" id="PR00385">
    <property type="entry name" value="P450"/>
</dbReference>
<dbReference type="GO" id="GO:0005506">
    <property type="term" value="F:iron ion binding"/>
    <property type="evidence" value="ECO:0007669"/>
    <property type="project" value="InterPro"/>
</dbReference>
<dbReference type="GO" id="GO:0020037">
    <property type="term" value="F:heme binding"/>
    <property type="evidence" value="ECO:0007669"/>
    <property type="project" value="InterPro"/>
</dbReference>
<dbReference type="Pfam" id="PF00067">
    <property type="entry name" value="p450"/>
    <property type="match status" value="1"/>
</dbReference>
<keyword evidence="9 12" id="KW-0503">Monooxygenase</keyword>
<reference evidence="14" key="2">
    <citation type="submission" date="2023-05" db="EMBL/GenBank/DDBJ databases">
        <authorList>
            <person name="Schelkunov M.I."/>
        </authorList>
    </citation>
    <scope>NUCLEOTIDE SEQUENCE</scope>
    <source>
        <strain evidence="14">Hsosn_3</strain>
        <tissue evidence="14">Leaf</tissue>
    </source>
</reference>
<comment type="cofactor">
    <cofactor evidence="11">
        <name>heme</name>
        <dbReference type="ChEBI" id="CHEBI:30413"/>
    </cofactor>
</comment>
<keyword evidence="7 12" id="KW-0560">Oxidoreductase</keyword>
<evidence type="ECO:0000256" key="6">
    <source>
        <dbReference type="ARBA" id="ARBA00022989"/>
    </source>
</evidence>
<reference evidence="14" key="1">
    <citation type="submission" date="2023-02" db="EMBL/GenBank/DDBJ databases">
        <title>Genome of toxic invasive species Heracleum sosnowskyi carries increased number of genes despite the absence of recent whole-genome duplications.</title>
        <authorList>
            <person name="Schelkunov M."/>
            <person name="Shtratnikova V."/>
            <person name="Makarenko M."/>
            <person name="Klepikova A."/>
            <person name="Omelchenko D."/>
            <person name="Novikova G."/>
            <person name="Obukhova E."/>
            <person name="Bogdanov V."/>
            <person name="Penin A."/>
            <person name="Logacheva M."/>
        </authorList>
    </citation>
    <scope>NUCLEOTIDE SEQUENCE</scope>
    <source>
        <strain evidence="14">Hsosn_3</strain>
        <tissue evidence="14">Leaf</tissue>
    </source>
</reference>
<dbReference type="InterPro" id="IPR001128">
    <property type="entry name" value="Cyt_P450"/>
</dbReference>
<organism evidence="14 15">
    <name type="scientific">Heracleum sosnowskyi</name>
    <dbReference type="NCBI Taxonomy" id="360622"/>
    <lineage>
        <taxon>Eukaryota</taxon>
        <taxon>Viridiplantae</taxon>
        <taxon>Streptophyta</taxon>
        <taxon>Embryophyta</taxon>
        <taxon>Tracheophyta</taxon>
        <taxon>Spermatophyta</taxon>
        <taxon>Magnoliopsida</taxon>
        <taxon>eudicotyledons</taxon>
        <taxon>Gunneridae</taxon>
        <taxon>Pentapetalae</taxon>
        <taxon>asterids</taxon>
        <taxon>campanulids</taxon>
        <taxon>Apiales</taxon>
        <taxon>Apiaceae</taxon>
        <taxon>Apioideae</taxon>
        <taxon>apioid superclade</taxon>
        <taxon>Tordylieae</taxon>
        <taxon>Tordyliinae</taxon>
        <taxon>Heracleum</taxon>
    </lineage>
</organism>
<evidence type="ECO:0000256" key="5">
    <source>
        <dbReference type="ARBA" id="ARBA00022723"/>
    </source>
</evidence>
<evidence type="ECO:0000256" key="3">
    <source>
        <dbReference type="ARBA" id="ARBA00022617"/>
    </source>
</evidence>
<feature type="binding site" description="axial binding residue" evidence="11">
    <location>
        <position position="457"/>
    </location>
    <ligand>
        <name>heme</name>
        <dbReference type="ChEBI" id="CHEBI:30413"/>
    </ligand>
    <ligandPart>
        <name>Fe</name>
        <dbReference type="ChEBI" id="CHEBI:18248"/>
    </ligandPart>
</feature>
<evidence type="ECO:0000256" key="2">
    <source>
        <dbReference type="ARBA" id="ARBA00010617"/>
    </source>
</evidence>
<sequence>MYVTIASIVISVLALVILNYTMKLADRYWFRPKKIEKRLRELGFRGNPYRIVFGDANDVGLMRAQVTSKPMELSDDISPRVLPYYKHMVQKYGKKNFIWFGTKARLSVTDPVLVKDILSRPDEFQKPSNDHMGKVLAGGLFLSEGNTWTKHKKILSPGFHMDKIKNMVPSIVESCLKTMEKWNLSLASNKSIEVDMVPEIDALIVDIMSKTVVAGRISEETRRMFQLRNTVNQQAVKLAKLMYFPGWWNLPTQEVKTLKAAHKEIQSLVKKVVTRRLDEMKNGAGNQGDILSLMLKAFQDEASGVSLDDVIEECRSFYFIGQESTARSLIWMLYVLARYPEWQERAREEVLQVFGDQKPNVEGLKQLTIVTMIIYEALRLYPSTGLVHRSISRDTKLGDMVLPAWIQVTIPIILMNHDPDIWGEDVKQFKPERFKEGISNSKMQSIFFAFSGGPRKCIGQSMAMVTNKFVIATLLQHFSLELSPSYLHAPRHSFLLVPQHGMKLVLRKLV</sequence>
<keyword evidence="10 13" id="KW-0472">Membrane</keyword>
<name>A0AAD8GP67_9APIA</name>
<dbReference type="GO" id="GO:0016020">
    <property type="term" value="C:membrane"/>
    <property type="evidence" value="ECO:0007669"/>
    <property type="project" value="UniProtKB-SubCell"/>
</dbReference>
<comment type="similarity">
    <text evidence="2 12">Belongs to the cytochrome P450 family.</text>
</comment>
<accession>A0AAD8GP67</accession>
<dbReference type="InterPro" id="IPR036396">
    <property type="entry name" value="Cyt_P450_sf"/>
</dbReference>
<evidence type="ECO:0000256" key="10">
    <source>
        <dbReference type="ARBA" id="ARBA00023136"/>
    </source>
</evidence>
<keyword evidence="6 13" id="KW-1133">Transmembrane helix</keyword>
<protein>
    <submittedName>
        <fullName evidence="14">Cytochrome P450, family 72, subfamily A, polypeptide 10</fullName>
    </submittedName>
</protein>
<dbReference type="GO" id="GO:0004497">
    <property type="term" value="F:monooxygenase activity"/>
    <property type="evidence" value="ECO:0007669"/>
    <property type="project" value="UniProtKB-KW"/>
</dbReference>
<evidence type="ECO:0000256" key="12">
    <source>
        <dbReference type="RuleBase" id="RU000461"/>
    </source>
</evidence>
<keyword evidence="8 11" id="KW-0408">Iron</keyword>
<evidence type="ECO:0000256" key="4">
    <source>
        <dbReference type="ARBA" id="ARBA00022692"/>
    </source>
</evidence>
<gene>
    <name evidence="14" type="ORF">POM88_053605</name>
</gene>
<dbReference type="InterPro" id="IPR017972">
    <property type="entry name" value="Cyt_P450_CS"/>
</dbReference>
<evidence type="ECO:0000256" key="7">
    <source>
        <dbReference type="ARBA" id="ARBA00023002"/>
    </source>
</evidence>
<evidence type="ECO:0000313" key="14">
    <source>
        <dbReference type="EMBL" id="KAK1352101.1"/>
    </source>
</evidence>
<dbReference type="EMBL" id="JAUIZM010000019">
    <property type="protein sequence ID" value="KAK1352101.1"/>
    <property type="molecule type" value="Genomic_DNA"/>
</dbReference>
<comment type="subcellular location">
    <subcellularLocation>
        <location evidence="1">Membrane</location>
    </subcellularLocation>
</comment>
<feature type="transmembrane region" description="Helical" evidence="13">
    <location>
        <begin position="6"/>
        <end position="25"/>
    </location>
</feature>
<evidence type="ECO:0000313" key="15">
    <source>
        <dbReference type="Proteomes" id="UP001237642"/>
    </source>
</evidence>
<keyword evidence="3 11" id="KW-0349">Heme</keyword>
<dbReference type="GO" id="GO:0009805">
    <property type="term" value="P:coumarin biosynthetic process"/>
    <property type="evidence" value="ECO:0007669"/>
    <property type="project" value="UniProtKB-ARBA"/>
</dbReference>
<dbReference type="AlphaFoldDB" id="A0AAD8GP67"/>
<dbReference type="InterPro" id="IPR002401">
    <property type="entry name" value="Cyt_P450_E_grp-I"/>
</dbReference>
<dbReference type="PANTHER" id="PTHR24282">
    <property type="entry name" value="CYTOCHROME P450 FAMILY MEMBER"/>
    <property type="match status" value="1"/>
</dbReference>
<dbReference type="SUPFAM" id="SSF48264">
    <property type="entry name" value="Cytochrome P450"/>
    <property type="match status" value="1"/>
</dbReference>
<dbReference type="InterPro" id="IPR050665">
    <property type="entry name" value="Cytochrome_P450_Monooxygen"/>
</dbReference>
<evidence type="ECO:0000256" key="13">
    <source>
        <dbReference type="SAM" id="Phobius"/>
    </source>
</evidence>
<proteinExistence type="inferred from homology"/>
<keyword evidence="15" id="KW-1185">Reference proteome</keyword>
<evidence type="ECO:0000256" key="11">
    <source>
        <dbReference type="PIRSR" id="PIRSR602401-1"/>
    </source>
</evidence>
<evidence type="ECO:0000256" key="1">
    <source>
        <dbReference type="ARBA" id="ARBA00004370"/>
    </source>
</evidence>
<evidence type="ECO:0000256" key="8">
    <source>
        <dbReference type="ARBA" id="ARBA00023004"/>
    </source>
</evidence>